<sequence>MRSPNLKPDSNFANRVLAFVVISSTIGLIGFAWIDESTRPSFLEVAKMAIAAYLGYWLGK</sequence>
<dbReference type="EMBL" id="NTFS01000035">
    <property type="protein sequence ID" value="PAX59776.1"/>
    <property type="molecule type" value="Genomic_DNA"/>
</dbReference>
<gene>
    <name evidence="2" type="ORF">CK510_05130</name>
</gene>
<keyword evidence="1" id="KW-0812">Transmembrane</keyword>
<name>A0A2A2TMK2_9CYAN</name>
<keyword evidence="1" id="KW-1133">Transmembrane helix</keyword>
<organism evidence="2 3">
    <name type="scientific">Brunnivagina elsteri CCALA 953</name>
    <dbReference type="NCBI Taxonomy" id="987040"/>
    <lineage>
        <taxon>Bacteria</taxon>
        <taxon>Bacillati</taxon>
        <taxon>Cyanobacteriota</taxon>
        <taxon>Cyanophyceae</taxon>
        <taxon>Nostocales</taxon>
        <taxon>Calotrichaceae</taxon>
        <taxon>Brunnivagina</taxon>
    </lineage>
</organism>
<comment type="caution">
    <text evidence="2">The sequence shown here is derived from an EMBL/GenBank/DDBJ whole genome shotgun (WGS) entry which is preliminary data.</text>
</comment>
<dbReference type="RefSeq" id="WP_095720675.1">
    <property type="nucleotide sequence ID" value="NZ_NTFS01000035.1"/>
</dbReference>
<dbReference type="AlphaFoldDB" id="A0A2A2TMK2"/>
<evidence type="ECO:0000313" key="2">
    <source>
        <dbReference type="EMBL" id="PAX59776.1"/>
    </source>
</evidence>
<keyword evidence="1" id="KW-0472">Membrane</keyword>
<dbReference type="Proteomes" id="UP000218238">
    <property type="component" value="Unassembled WGS sequence"/>
</dbReference>
<protein>
    <submittedName>
        <fullName evidence="2">Uncharacterized protein</fullName>
    </submittedName>
</protein>
<accession>A0A2A2TMK2</accession>
<feature type="transmembrane region" description="Helical" evidence="1">
    <location>
        <begin position="12"/>
        <end position="34"/>
    </location>
</feature>
<evidence type="ECO:0000313" key="3">
    <source>
        <dbReference type="Proteomes" id="UP000218238"/>
    </source>
</evidence>
<evidence type="ECO:0000256" key="1">
    <source>
        <dbReference type="SAM" id="Phobius"/>
    </source>
</evidence>
<proteinExistence type="predicted"/>
<keyword evidence="3" id="KW-1185">Reference proteome</keyword>
<reference evidence="2 3" key="1">
    <citation type="submission" date="2017-08" db="EMBL/GenBank/DDBJ databases">
        <title>Draft genome sequence of filamentous cyanobacterium Calothrix elsteri CCALA 953.</title>
        <authorList>
            <person name="Gagunashvili A.N."/>
            <person name="Elster J."/>
            <person name="Andresson O.S."/>
        </authorList>
    </citation>
    <scope>NUCLEOTIDE SEQUENCE [LARGE SCALE GENOMIC DNA]</scope>
    <source>
        <strain evidence="2 3">CCALA 953</strain>
    </source>
</reference>